<name>A0A1W1XGV4_9BACT</name>
<keyword evidence="6" id="KW-0418">Kinase</keyword>
<dbReference type="InterPro" id="IPR005467">
    <property type="entry name" value="His_kinase_dom"/>
</dbReference>
<dbReference type="SUPFAM" id="SSF55785">
    <property type="entry name" value="PYP-like sensor domain (PAS domain)"/>
    <property type="match status" value="4"/>
</dbReference>
<dbReference type="SMART" id="SM00448">
    <property type="entry name" value="REC"/>
    <property type="match status" value="1"/>
</dbReference>
<feature type="modified residue" description="4-aspartylphosphate" evidence="9">
    <location>
        <position position="814"/>
    </location>
</feature>
<dbReference type="PROSITE" id="PS50113">
    <property type="entry name" value="PAC"/>
    <property type="match status" value="3"/>
</dbReference>
<dbReference type="PROSITE" id="PS50112">
    <property type="entry name" value="PAS"/>
    <property type="match status" value="4"/>
</dbReference>
<dbReference type="Pfam" id="PF02518">
    <property type="entry name" value="HATPase_c"/>
    <property type="match status" value="1"/>
</dbReference>
<dbReference type="InterPro" id="IPR013767">
    <property type="entry name" value="PAS_fold"/>
</dbReference>
<dbReference type="SMART" id="SM00086">
    <property type="entry name" value="PAC"/>
    <property type="match status" value="4"/>
</dbReference>
<dbReference type="EMBL" id="FWXF01000007">
    <property type="protein sequence ID" value="SMC23057.1"/>
    <property type="molecule type" value="Genomic_DNA"/>
</dbReference>
<dbReference type="SUPFAM" id="SSF55874">
    <property type="entry name" value="ATPase domain of HSP90 chaperone/DNA topoisomerase II/histidine kinase"/>
    <property type="match status" value="1"/>
</dbReference>
<keyword evidence="3 9" id="KW-0597">Phosphoprotein</keyword>
<dbReference type="SMART" id="SM00388">
    <property type="entry name" value="HisKA"/>
    <property type="match status" value="1"/>
</dbReference>
<dbReference type="SMART" id="SM00091">
    <property type="entry name" value="PAS"/>
    <property type="match status" value="4"/>
</dbReference>
<evidence type="ECO:0000256" key="2">
    <source>
        <dbReference type="ARBA" id="ARBA00012438"/>
    </source>
</evidence>
<dbReference type="InterPro" id="IPR035965">
    <property type="entry name" value="PAS-like_dom_sf"/>
</dbReference>
<dbReference type="Pfam" id="PF00989">
    <property type="entry name" value="PAS"/>
    <property type="match status" value="1"/>
</dbReference>
<dbReference type="InterPro" id="IPR003594">
    <property type="entry name" value="HATPase_dom"/>
</dbReference>
<feature type="domain" description="PAC" evidence="13">
    <location>
        <begin position="333"/>
        <end position="384"/>
    </location>
</feature>
<dbReference type="CDD" id="cd00082">
    <property type="entry name" value="HisKA"/>
    <property type="match status" value="1"/>
</dbReference>
<protein>
    <recommendedName>
        <fullName evidence="2">histidine kinase</fullName>
        <ecNumber evidence="2">2.7.13.3</ecNumber>
    </recommendedName>
</protein>
<dbReference type="Pfam" id="PF00512">
    <property type="entry name" value="HisKA"/>
    <property type="match status" value="1"/>
</dbReference>
<feature type="domain" description="Histidine kinase" evidence="10">
    <location>
        <begin position="522"/>
        <end position="742"/>
    </location>
</feature>
<organism evidence="14 15">
    <name type="scientific">Desulfacinum hydrothermale DSM 13146</name>
    <dbReference type="NCBI Taxonomy" id="1121390"/>
    <lineage>
        <taxon>Bacteria</taxon>
        <taxon>Pseudomonadati</taxon>
        <taxon>Thermodesulfobacteriota</taxon>
        <taxon>Syntrophobacteria</taxon>
        <taxon>Syntrophobacterales</taxon>
        <taxon>Syntrophobacteraceae</taxon>
        <taxon>Desulfacinum</taxon>
    </lineage>
</organism>
<evidence type="ECO:0000256" key="5">
    <source>
        <dbReference type="ARBA" id="ARBA00022741"/>
    </source>
</evidence>
<keyword evidence="8" id="KW-0902">Two-component regulatory system</keyword>
<dbReference type="InterPro" id="IPR004358">
    <property type="entry name" value="Sig_transdc_His_kin-like_C"/>
</dbReference>
<evidence type="ECO:0000259" key="10">
    <source>
        <dbReference type="PROSITE" id="PS50109"/>
    </source>
</evidence>
<dbReference type="EC" id="2.7.13.3" evidence="2"/>
<evidence type="ECO:0000256" key="6">
    <source>
        <dbReference type="ARBA" id="ARBA00022777"/>
    </source>
</evidence>
<proteinExistence type="predicted"/>
<dbReference type="RefSeq" id="WP_170920448.1">
    <property type="nucleotide sequence ID" value="NZ_FWXF01000007.1"/>
</dbReference>
<dbReference type="NCBIfam" id="TIGR00229">
    <property type="entry name" value="sensory_box"/>
    <property type="match status" value="4"/>
</dbReference>
<dbReference type="Pfam" id="PF00072">
    <property type="entry name" value="Response_reg"/>
    <property type="match status" value="1"/>
</dbReference>
<dbReference type="Pfam" id="PF08447">
    <property type="entry name" value="PAS_3"/>
    <property type="match status" value="2"/>
</dbReference>
<sequence>MDIQRDCSRLFSSDLYRSLLESSQKIVLRMRPDGRILYINPFALEFFGYDERTIVGQSIYETLLPTGSQGDPLYDDLIGRMASDPAAYLHHVNQNRRRDGSLVWVAWTNLPVFDSHGQVQEILSTGTEITELVEAQNRYQVICEHTGQAMALVDASTTILMVNRRFETLTGYRKEEIEGRRSWTEFVVPEDRDRMLDYARRRLADDPNVPPQYQFRLKTRSGQWRHILINLSRIPGTDQTICALLDITDRVQIEQDLELQKAYFEAIYQNSPDAVALLDPQDHIVSINKTFTRLFQYEPHEAVGRPINDLVTDDSIKAHAEDLSRQALQGIPFEVEAKRKRKDGTSVEVAIVASPIRLEGRLVGIYAAYRDIRRRKEAERALREMDAKYRSIVDHSNDAIFVLQDGFFRFWNPRFRLWAGYTDEEISQLPAERFVHPEDRSFVFEYHRRRLAGEPHVPSSYRFRALTKDGSVLWIHINAIVVDWDGRPATINFARDFTREKELESQLMQAQKMEAVGTLAGGIAHDFNNLLQSIQGYTELMLLNKDPDHPDRRRIQRILEGVQRGSELARQILTFSRKLESNPKPLNLNEEILKLKPLLDRTIPKMFEIRLDLDPQAPTIQADAPQIAQMVMNLVVNAKDVMPEGGRLIIATQAVLETSQLPPSLKPGKYVQLSVEDTGPGIPLEVQDKIFEPFFTTKPVGRGTGLGLAMVYGIVQNHGGTIFCDSEPGRGARFRIYFPATSETPQEVGSRDEPKPAARRTGTVLLVDDEEPTREIGSEMLEHCGHKVFTAGNGEEALELYRQQGHQIDVVILDWIMPGMGGQKCMEKLLALDPDARIIIASGFSPTEGPPELVRAQAFDFIAKPYPIQQLLDIIDRALDRPVSGP</sequence>
<dbReference type="SMART" id="SM00387">
    <property type="entry name" value="HATPase_c"/>
    <property type="match status" value="1"/>
</dbReference>
<evidence type="ECO:0000256" key="3">
    <source>
        <dbReference type="ARBA" id="ARBA00022553"/>
    </source>
</evidence>
<feature type="domain" description="PAC" evidence="13">
    <location>
        <begin position="88"/>
        <end position="141"/>
    </location>
</feature>
<dbReference type="Pfam" id="PF08448">
    <property type="entry name" value="PAS_4"/>
    <property type="match status" value="1"/>
</dbReference>
<comment type="catalytic activity">
    <reaction evidence="1">
        <text>ATP + protein L-histidine = ADP + protein N-phospho-L-histidine.</text>
        <dbReference type="EC" id="2.7.13.3"/>
    </reaction>
</comment>
<dbReference type="PANTHER" id="PTHR43065">
    <property type="entry name" value="SENSOR HISTIDINE KINASE"/>
    <property type="match status" value="1"/>
</dbReference>
<dbReference type="Gene3D" id="3.40.50.2300">
    <property type="match status" value="1"/>
</dbReference>
<dbReference type="STRING" id="1121390.SAMN02746041_01636"/>
<dbReference type="Gene3D" id="3.30.450.20">
    <property type="entry name" value="PAS domain"/>
    <property type="match status" value="4"/>
</dbReference>
<dbReference type="GO" id="GO:0000155">
    <property type="term" value="F:phosphorelay sensor kinase activity"/>
    <property type="evidence" value="ECO:0007669"/>
    <property type="project" value="InterPro"/>
</dbReference>
<dbReference type="PANTHER" id="PTHR43065:SF46">
    <property type="entry name" value="C4-DICARBOXYLATE TRANSPORT SENSOR PROTEIN DCTB"/>
    <property type="match status" value="1"/>
</dbReference>
<accession>A0A1W1XGV4</accession>
<dbReference type="GO" id="GO:0005524">
    <property type="term" value="F:ATP binding"/>
    <property type="evidence" value="ECO:0007669"/>
    <property type="project" value="UniProtKB-KW"/>
</dbReference>
<keyword evidence="7" id="KW-0067">ATP-binding</keyword>
<feature type="domain" description="PAC" evidence="13">
    <location>
        <begin position="459"/>
        <end position="509"/>
    </location>
</feature>
<dbReference type="InterPro" id="IPR001789">
    <property type="entry name" value="Sig_transdc_resp-reg_receiver"/>
</dbReference>
<dbReference type="PROSITE" id="PS50110">
    <property type="entry name" value="RESPONSE_REGULATORY"/>
    <property type="match status" value="1"/>
</dbReference>
<dbReference type="CDD" id="cd00130">
    <property type="entry name" value="PAS"/>
    <property type="match status" value="4"/>
</dbReference>
<dbReference type="Gene3D" id="1.10.287.130">
    <property type="match status" value="1"/>
</dbReference>
<evidence type="ECO:0000256" key="7">
    <source>
        <dbReference type="ARBA" id="ARBA00022840"/>
    </source>
</evidence>
<dbReference type="InterPro" id="IPR036890">
    <property type="entry name" value="HATPase_C_sf"/>
</dbReference>
<dbReference type="InterPro" id="IPR013655">
    <property type="entry name" value="PAS_fold_3"/>
</dbReference>
<evidence type="ECO:0000256" key="8">
    <source>
        <dbReference type="ARBA" id="ARBA00023012"/>
    </source>
</evidence>
<keyword evidence="15" id="KW-1185">Reference proteome</keyword>
<dbReference type="InterPro" id="IPR036097">
    <property type="entry name" value="HisK_dim/P_sf"/>
</dbReference>
<dbReference type="PRINTS" id="PR00344">
    <property type="entry name" value="BCTRLSENSOR"/>
</dbReference>
<dbReference type="InterPro" id="IPR013656">
    <property type="entry name" value="PAS_4"/>
</dbReference>
<evidence type="ECO:0000256" key="9">
    <source>
        <dbReference type="PROSITE-ProRule" id="PRU00169"/>
    </source>
</evidence>
<keyword evidence="5" id="KW-0547">Nucleotide-binding</keyword>
<dbReference type="InterPro" id="IPR000014">
    <property type="entry name" value="PAS"/>
</dbReference>
<keyword evidence="4" id="KW-0808">Transferase</keyword>
<dbReference type="InterPro" id="IPR003661">
    <property type="entry name" value="HisK_dim/P_dom"/>
</dbReference>
<dbReference type="InterPro" id="IPR000700">
    <property type="entry name" value="PAS-assoc_C"/>
</dbReference>
<dbReference type="PROSITE" id="PS50109">
    <property type="entry name" value="HIS_KIN"/>
    <property type="match status" value="1"/>
</dbReference>
<dbReference type="CDD" id="cd00156">
    <property type="entry name" value="REC"/>
    <property type="match status" value="1"/>
</dbReference>
<dbReference type="InterPro" id="IPR011006">
    <property type="entry name" value="CheY-like_superfamily"/>
</dbReference>
<dbReference type="SUPFAM" id="SSF52172">
    <property type="entry name" value="CheY-like"/>
    <property type="match status" value="1"/>
</dbReference>
<evidence type="ECO:0000256" key="1">
    <source>
        <dbReference type="ARBA" id="ARBA00000085"/>
    </source>
</evidence>
<dbReference type="Gene3D" id="3.30.565.10">
    <property type="entry name" value="Histidine kinase-like ATPase, C-terminal domain"/>
    <property type="match status" value="1"/>
</dbReference>
<evidence type="ECO:0000259" key="12">
    <source>
        <dbReference type="PROSITE" id="PS50112"/>
    </source>
</evidence>
<feature type="domain" description="PAS" evidence="12">
    <location>
        <begin position="260"/>
        <end position="331"/>
    </location>
</feature>
<reference evidence="14 15" key="1">
    <citation type="submission" date="2017-04" db="EMBL/GenBank/DDBJ databases">
        <authorList>
            <person name="Afonso C.L."/>
            <person name="Miller P.J."/>
            <person name="Scott M.A."/>
            <person name="Spackman E."/>
            <person name="Goraichik I."/>
            <person name="Dimitrov K.M."/>
            <person name="Suarez D.L."/>
            <person name="Swayne D.E."/>
        </authorList>
    </citation>
    <scope>NUCLEOTIDE SEQUENCE [LARGE SCALE GENOMIC DNA]</scope>
    <source>
        <strain evidence="14 15">DSM 13146</strain>
    </source>
</reference>
<dbReference type="GO" id="GO:0006355">
    <property type="term" value="P:regulation of DNA-templated transcription"/>
    <property type="evidence" value="ECO:0007669"/>
    <property type="project" value="InterPro"/>
</dbReference>
<gene>
    <name evidence="14" type="ORF">SAMN02746041_01636</name>
</gene>
<evidence type="ECO:0000313" key="15">
    <source>
        <dbReference type="Proteomes" id="UP000192783"/>
    </source>
</evidence>
<feature type="domain" description="PAS" evidence="12">
    <location>
        <begin position="405"/>
        <end position="454"/>
    </location>
</feature>
<evidence type="ECO:0000259" key="11">
    <source>
        <dbReference type="PROSITE" id="PS50110"/>
    </source>
</evidence>
<feature type="domain" description="PAS" evidence="12">
    <location>
        <begin position="12"/>
        <end position="65"/>
    </location>
</feature>
<dbReference type="Proteomes" id="UP000192783">
    <property type="component" value="Unassembled WGS sequence"/>
</dbReference>
<dbReference type="InterPro" id="IPR001610">
    <property type="entry name" value="PAC"/>
</dbReference>
<dbReference type="AlphaFoldDB" id="A0A1W1XGV4"/>
<evidence type="ECO:0000313" key="14">
    <source>
        <dbReference type="EMBL" id="SMC23057.1"/>
    </source>
</evidence>
<evidence type="ECO:0000259" key="13">
    <source>
        <dbReference type="PROSITE" id="PS50113"/>
    </source>
</evidence>
<dbReference type="SUPFAM" id="SSF47384">
    <property type="entry name" value="Homodimeric domain of signal transducing histidine kinase"/>
    <property type="match status" value="1"/>
</dbReference>
<feature type="domain" description="PAS" evidence="12">
    <location>
        <begin position="135"/>
        <end position="206"/>
    </location>
</feature>
<evidence type="ECO:0000256" key="4">
    <source>
        <dbReference type="ARBA" id="ARBA00022679"/>
    </source>
</evidence>
<feature type="domain" description="Response regulatory" evidence="11">
    <location>
        <begin position="763"/>
        <end position="879"/>
    </location>
</feature>